<gene>
    <name evidence="8" type="ORF">C3L24_03405</name>
</gene>
<dbReference type="PANTHER" id="PTHR42958:SF4">
    <property type="entry name" value="HYDROGENASE EXPRESSION_FORMATION PROTEIN HUPK"/>
    <property type="match status" value="1"/>
</dbReference>
<dbReference type="InterPro" id="IPR001501">
    <property type="entry name" value="Ni-dep_hyd_lsu"/>
</dbReference>
<feature type="binding site" evidence="7">
    <location>
        <position position="482"/>
    </location>
    <ligand>
        <name>Mg(2+)</name>
        <dbReference type="ChEBI" id="CHEBI:18420"/>
    </ligand>
</feature>
<evidence type="ECO:0000256" key="2">
    <source>
        <dbReference type="ARBA" id="ARBA00004196"/>
    </source>
</evidence>
<comment type="caution">
    <text evidence="8">The sequence shown here is derived from an EMBL/GenBank/DDBJ whole genome shotgun (WGS) entry which is preliminary data.</text>
</comment>
<comment type="subcellular location">
    <subcellularLocation>
        <location evidence="2">Cell envelope</location>
    </subcellularLocation>
</comment>
<feature type="binding site" evidence="7">
    <location>
        <position position="60"/>
    </location>
    <ligand>
        <name>Ni(2+)</name>
        <dbReference type="ChEBI" id="CHEBI:49786"/>
    </ligand>
</feature>
<dbReference type="PROSITE" id="PS00507">
    <property type="entry name" value="NI_HGENASE_L_1"/>
    <property type="match status" value="1"/>
</dbReference>
<dbReference type="EMBL" id="PQCO01000129">
    <property type="protein sequence ID" value="PUE04341.1"/>
    <property type="molecule type" value="Genomic_DNA"/>
</dbReference>
<evidence type="ECO:0000313" key="9">
    <source>
        <dbReference type="Proteomes" id="UP000250928"/>
    </source>
</evidence>
<keyword evidence="5 7" id="KW-0479">Metal-binding</keyword>
<proteinExistence type="inferred from homology"/>
<feature type="binding site" evidence="7">
    <location>
        <position position="63"/>
    </location>
    <ligand>
        <name>Ni(2+)</name>
        <dbReference type="ChEBI" id="CHEBI:49786"/>
    </ligand>
</feature>
<dbReference type="SUPFAM" id="SSF56762">
    <property type="entry name" value="HydB/Nqo4-like"/>
    <property type="match status" value="1"/>
</dbReference>
<evidence type="ECO:0000256" key="1">
    <source>
        <dbReference type="ARBA" id="ARBA00001967"/>
    </source>
</evidence>
<evidence type="ECO:0000256" key="5">
    <source>
        <dbReference type="ARBA" id="ARBA00022723"/>
    </source>
</evidence>
<evidence type="ECO:0000313" key="8">
    <source>
        <dbReference type="EMBL" id="PUE04341.1"/>
    </source>
</evidence>
<accession>A0A6N4E1D2</accession>
<keyword evidence="6" id="KW-0560">Oxidoreductase</keyword>
<comment type="cofactor">
    <cofactor evidence="1 7">
        <name>Ni(2+)</name>
        <dbReference type="ChEBI" id="CHEBI:49786"/>
    </cofactor>
</comment>
<dbReference type="InterPro" id="IPR029014">
    <property type="entry name" value="NiFe-Hase_large"/>
</dbReference>
<dbReference type="InterPro" id="IPR018194">
    <property type="entry name" value="Ni-dep_hyd_lsu_Ni_BS"/>
</dbReference>
<organism evidence="8 9">
    <name type="scientific">Candidatus Sedimenticola endophacoides</name>
    <dbReference type="NCBI Taxonomy" id="2548426"/>
    <lineage>
        <taxon>Bacteria</taxon>
        <taxon>Pseudomonadati</taxon>
        <taxon>Pseudomonadota</taxon>
        <taxon>Gammaproteobacteria</taxon>
        <taxon>Chromatiales</taxon>
        <taxon>Sedimenticolaceae</taxon>
        <taxon>Sedimenticola</taxon>
    </lineage>
</organism>
<sequence>MSRRIVGPFNRVEGDLEVQLETADGQVRDAWVVAPMYRGFEQMLQGRAPLDALVYVPRICGICSVSQSLAAARAIAGAQGLAMPPNGELATNLILATENLADHLTHFYLFFMPDFAREAYRGQPWFSGALERFRALQGAAARQVLPVRAEWLHLTGLLAGRWPHSLALQPGGTSRSIEHQERARAGTLIHAFRRFLEQTLFGDDLESVVALDSADALASWARAAPPRSSDFRHFLHISDALGLERLGRGADRFMSFGAYPREGRTRFRPGVWAGGDAPLDPGGISEEISHSWMHHQSGPRHPYEGVTLPSAEQPGAYTWCKAPRLDGEVMEVGALARQMVDGHPLIRDLVARGGGNVHNRVVARLLESALVVLEMDRWVRAIRPGEPFCLQGRLPEEAQGHGMIEAARGSLGHWVRIKRGRILNYQIIAPTTWNFSPRDAAGVPGALEQVLRGAPIQEGERDPVAVQHIVRSFDPCMVCTVH</sequence>
<keyword evidence="7" id="KW-0408">Iron</keyword>
<comment type="cofactor">
    <cofactor evidence="7">
        <name>Fe cation</name>
        <dbReference type="ChEBI" id="CHEBI:24875"/>
    </cofactor>
</comment>
<dbReference type="Proteomes" id="UP000250928">
    <property type="component" value="Unassembled WGS sequence"/>
</dbReference>
<evidence type="ECO:0000256" key="3">
    <source>
        <dbReference type="ARBA" id="ARBA00009292"/>
    </source>
</evidence>
<dbReference type="AlphaFoldDB" id="A0A6N4E1D2"/>
<keyword evidence="7" id="KW-0460">Magnesium</keyword>
<name>A0A6N4E1D2_9GAMM</name>
<feature type="binding site" evidence="7">
    <location>
        <position position="427"/>
    </location>
    <ligand>
        <name>Mg(2+)</name>
        <dbReference type="ChEBI" id="CHEBI:18420"/>
    </ligand>
</feature>
<evidence type="ECO:0000256" key="6">
    <source>
        <dbReference type="ARBA" id="ARBA00023002"/>
    </source>
</evidence>
<dbReference type="GO" id="GO:0008901">
    <property type="term" value="F:ferredoxin hydrogenase activity"/>
    <property type="evidence" value="ECO:0007669"/>
    <property type="project" value="InterPro"/>
</dbReference>
<protein>
    <submittedName>
        <fullName evidence="8">HupV protein</fullName>
    </submittedName>
</protein>
<dbReference type="PANTHER" id="PTHR42958">
    <property type="entry name" value="HYDROGENASE-2 LARGE CHAIN"/>
    <property type="match status" value="1"/>
</dbReference>
<feature type="binding site" evidence="7">
    <location>
        <position position="41"/>
    </location>
    <ligand>
        <name>Mg(2+)</name>
        <dbReference type="ChEBI" id="CHEBI:18420"/>
    </ligand>
</feature>
<reference evidence="8 9" key="1">
    <citation type="submission" date="2018-01" db="EMBL/GenBank/DDBJ databases">
        <title>Novel co-symbiosis in the lucinid bivalve Phacoides pectinatus.</title>
        <authorList>
            <person name="Lim S.J."/>
            <person name="Davis B.G."/>
            <person name="Gill D.E."/>
            <person name="Engel A.S."/>
            <person name="Anderson L.C."/>
            <person name="Campbell B.J."/>
        </authorList>
    </citation>
    <scope>NUCLEOTIDE SEQUENCE [LARGE SCALE GENOMIC DNA]</scope>
    <source>
        <strain evidence="8">N3_P5</strain>
    </source>
</reference>
<dbReference type="GO" id="GO:0016151">
    <property type="term" value="F:nickel cation binding"/>
    <property type="evidence" value="ECO:0007669"/>
    <property type="project" value="InterPro"/>
</dbReference>
<evidence type="ECO:0000256" key="7">
    <source>
        <dbReference type="PIRSR" id="PIRSR601501-1"/>
    </source>
</evidence>
<feature type="binding site" evidence="7">
    <location>
        <position position="476"/>
    </location>
    <ligand>
        <name>Ni(2+)</name>
        <dbReference type="ChEBI" id="CHEBI:49786"/>
    </ligand>
</feature>
<dbReference type="Gene3D" id="1.10.645.10">
    <property type="entry name" value="Cytochrome-c3 Hydrogenase, chain B"/>
    <property type="match status" value="1"/>
</dbReference>
<keyword evidence="4 7" id="KW-0533">Nickel</keyword>
<feature type="binding site" evidence="7">
    <location>
        <position position="479"/>
    </location>
    <ligand>
        <name>Fe cation</name>
        <dbReference type="ChEBI" id="CHEBI:24875"/>
    </ligand>
</feature>
<feature type="binding site" evidence="7">
    <location>
        <position position="63"/>
    </location>
    <ligand>
        <name>Fe cation</name>
        <dbReference type="ChEBI" id="CHEBI:24875"/>
    </ligand>
</feature>
<dbReference type="GO" id="GO:0030313">
    <property type="term" value="C:cell envelope"/>
    <property type="evidence" value="ECO:0007669"/>
    <property type="project" value="UniProtKB-SubCell"/>
</dbReference>
<dbReference type="Pfam" id="PF00374">
    <property type="entry name" value="NiFeSe_Hases"/>
    <property type="match status" value="2"/>
</dbReference>
<comment type="similarity">
    <text evidence="3">Belongs to the [NiFe]/[NiFeSe] hydrogenase large subunit family.</text>
</comment>
<evidence type="ECO:0000256" key="4">
    <source>
        <dbReference type="ARBA" id="ARBA00022596"/>
    </source>
</evidence>
<dbReference type="InterPro" id="IPR050867">
    <property type="entry name" value="NiFe/NiFeSe_hydrgnase_LSU"/>
</dbReference>